<evidence type="ECO:0000259" key="14">
    <source>
        <dbReference type="PROSITE" id="PS50222"/>
    </source>
</evidence>
<keyword evidence="3" id="KW-0645">Protease</keyword>
<dbReference type="Gene3D" id="3.10.10.10">
    <property type="entry name" value="HIV Type 1 Reverse Transcriptase, subunit A, domain 1"/>
    <property type="match status" value="1"/>
</dbReference>
<evidence type="ECO:0000256" key="6">
    <source>
        <dbReference type="ARBA" id="ARBA00022722"/>
    </source>
</evidence>
<dbReference type="FunFam" id="3.10.10.10:FF:000007">
    <property type="entry name" value="Retrovirus-related Pol polyprotein from transposon 17.6-like Protein"/>
    <property type="match status" value="1"/>
</dbReference>
<evidence type="ECO:0000256" key="13">
    <source>
        <dbReference type="SAM" id="MobiDB-lite"/>
    </source>
</evidence>
<feature type="compositionally biased region" description="Basic and acidic residues" evidence="13">
    <location>
        <begin position="1193"/>
        <end position="1204"/>
    </location>
</feature>
<dbReference type="Pfam" id="PF00078">
    <property type="entry name" value="RVT_1"/>
    <property type="match status" value="1"/>
</dbReference>
<feature type="region of interest" description="Disordered" evidence="13">
    <location>
        <begin position="1155"/>
        <end position="1204"/>
    </location>
</feature>
<dbReference type="SUPFAM" id="SSF52540">
    <property type="entry name" value="P-loop containing nucleoside triphosphate hydrolases"/>
    <property type="match status" value="1"/>
</dbReference>
<dbReference type="InterPro" id="IPR002048">
    <property type="entry name" value="EF_hand_dom"/>
</dbReference>
<dbReference type="Gene3D" id="3.30.70.270">
    <property type="match status" value="1"/>
</dbReference>
<dbReference type="GO" id="GO:0000054">
    <property type="term" value="P:ribosomal subunit export from nucleus"/>
    <property type="evidence" value="ECO:0007669"/>
    <property type="project" value="TreeGrafter"/>
</dbReference>
<sequence length="1204" mass="136960">MNTKLYNKLKPRPKLTECVKLKGAGKDSIFDGRMAEKVRLQIGNFSQTHDIVVCDISDDLLLGLDFLQDHDTVIDLKSYMVSFGEEKIPIKQINDTKSTKHVNIYKISIQKRTVIPPNTMKFIKLKTDIPSHEPLAIQPRNIHQELFCPNSVVSPINPYVAIRNLSSRYLTLKKNVDIGVGIGVDEIINFEDDQEIDERKDTVFNINKLGQEDKTESTKKSNMNVLPDYLTDLYERATSKLTKEESHEVQNLLSKFQHVFAANDFDIGQFNGNIKHKIDTKDAQPIKQKLRRTPMGFEDEEEKHIQQMLERGIIQPSSSEWASPPVLIRKKDGSLRFCIDFRALNKVTTKDAFPIPNLKDCIDTLRGSIYFSSLDMAWGYWQIPMDEKDRHKTAFVTKYGLFEHVRLPFGLCNSPATFSRVIQLVLQGLTWRECLAYLDDVIVIGADFQSHVQNLQTVMSRFEKYNLKLKPKKCNLFQTEIKFLGKILHTSEVNDGYDWGRLNLQSVTEQSNLDDFLTTAELAGTEFTAEKLNIRFVDPKKNSGLLSEDEKVRISRLHEEHQDLLRIPRRPPWDETTSPDDLDKNEKEAFLLWRKGLASIQEVEGLVMTPYEKNLDFWRQLWRVIERSDVIVQVVDARNPLLFRCEDVEKYVKEVDDGKLNLLLINKADFLSEEQREQWCSFFDSIGVNIIFWSALQETERQAQEAKESQETETAGIDVDEESDDSGLLEEDEEGQDFDDLIDDQIDDDEKDMDVEKTNKTGDDKDIDIDDDKVSHDESVQVAGERLKTISVSEDDNDRGNSEGVVKGNSEDISVCSSSPDKDSSLCCKNTIEEDEGCSKAKSSKRDENDSMAKDSRDRTSVSETEEFCDKYGAPSKEVSRDGKTGDGGKFNNGCVKNSPNILSGPELIDFLKEVHSGEKVQEGQTTIGMVGYPNVGKSSTINSILKMKKVPVSATPGRTKHFQTLYVDSDLMLCDCPGLVFPSFVSTKAELIINGILPIDQMRDHVPPVSLVCNYIPRVTLEAIYGINIPPPLEGEDPSRDPTADEFLNAYGHMRGFMTANGLPDCPRSARYILKDFVNGRLLYCNAPPGVDPREFNSTSVLSSRTVLKEKQQKTSKERKPVKQNRIDREFFRKTESSIHSKGVKGVPKFVRSEGLQQIGQSPYGTPCSSMQSLTGKPWKKHNNRRKKEKLRRIYKEHDEDHD</sequence>
<dbReference type="GO" id="GO:0004519">
    <property type="term" value="F:endonuclease activity"/>
    <property type="evidence" value="ECO:0007669"/>
    <property type="project" value="UniProtKB-KW"/>
</dbReference>
<dbReference type="InterPro" id="IPR000477">
    <property type="entry name" value="RT_dom"/>
</dbReference>
<dbReference type="GO" id="GO:0005829">
    <property type="term" value="C:cytosol"/>
    <property type="evidence" value="ECO:0007669"/>
    <property type="project" value="TreeGrafter"/>
</dbReference>
<evidence type="ECO:0000256" key="9">
    <source>
        <dbReference type="ARBA" id="ARBA00022801"/>
    </source>
</evidence>
<feature type="region of interest" description="Disordered" evidence="13">
    <location>
        <begin position="702"/>
        <end position="826"/>
    </location>
</feature>
<dbReference type="InterPro" id="IPR021109">
    <property type="entry name" value="Peptidase_aspartic_dom_sf"/>
</dbReference>
<dbReference type="AlphaFoldDB" id="A0AA89C1U0"/>
<evidence type="ECO:0000256" key="7">
    <source>
        <dbReference type="ARBA" id="ARBA00022741"/>
    </source>
</evidence>
<dbReference type="InterPro" id="IPR043502">
    <property type="entry name" value="DNA/RNA_pol_sf"/>
</dbReference>
<dbReference type="PANTHER" id="PTHR45709">
    <property type="entry name" value="LARGE SUBUNIT GTPASE 1 HOMOLOG-RELATED"/>
    <property type="match status" value="1"/>
</dbReference>
<feature type="compositionally biased region" description="Acidic residues" evidence="13">
    <location>
        <begin position="718"/>
        <end position="753"/>
    </location>
</feature>
<name>A0AA89C1U0_PINIB</name>
<dbReference type="Proteomes" id="UP001186944">
    <property type="component" value="Unassembled WGS sequence"/>
</dbReference>
<evidence type="ECO:0000256" key="5">
    <source>
        <dbReference type="ARBA" id="ARBA00022695"/>
    </source>
</evidence>
<keyword evidence="10" id="KW-0695">RNA-directed DNA polymerase</keyword>
<keyword evidence="7" id="KW-0547">Nucleotide-binding</keyword>
<keyword evidence="5" id="KW-0548">Nucleotidyltransferase</keyword>
<dbReference type="PANTHER" id="PTHR45709:SF2">
    <property type="entry name" value="LARGE SUBUNIT GTPASE 1 HOMOLOG"/>
    <property type="match status" value="1"/>
</dbReference>
<feature type="domain" description="EF-hand" evidence="14">
    <location>
        <begin position="1187"/>
        <end position="1204"/>
    </location>
</feature>
<organism evidence="17 18">
    <name type="scientific">Pinctada imbricata</name>
    <name type="common">Atlantic pearl-oyster</name>
    <name type="synonym">Pinctada martensii</name>
    <dbReference type="NCBI Taxonomy" id="66713"/>
    <lineage>
        <taxon>Eukaryota</taxon>
        <taxon>Metazoa</taxon>
        <taxon>Spiralia</taxon>
        <taxon>Lophotrochozoa</taxon>
        <taxon>Mollusca</taxon>
        <taxon>Bivalvia</taxon>
        <taxon>Autobranchia</taxon>
        <taxon>Pteriomorphia</taxon>
        <taxon>Pterioida</taxon>
        <taxon>Pterioidea</taxon>
        <taxon>Pteriidae</taxon>
        <taxon>Pinctada</taxon>
    </lineage>
</organism>
<feature type="domain" description="CP-type G" evidence="16">
    <location>
        <begin position="618"/>
        <end position="983"/>
    </location>
</feature>
<accession>A0AA89C1U0</accession>
<proteinExistence type="predicted"/>
<evidence type="ECO:0000256" key="3">
    <source>
        <dbReference type="ARBA" id="ARBA00022670"/>
    </source>
</evidence>
<feature type="compositionally biased region" description="Basic residues" evidence="13">
    <location>
        <begin position="1179"/>
        <end position="1192"/>
    </location>
</feature>
<evidence type="ECO:0000259" key="16">
    <source>
        <dbReference type="PROSITE" id="PS51721"/>
    </source>
</evidence>
<comment type="caution">
    <text evidence="17">The sequence shown here is derived from an EMBL/GenBank/DDBJ whole genome shotgun (WGS) entry which is preliminary data.</text>
</comment>
<evidence type="ECO:0000256" key="8">
    <source>
        <dbReference type="ARBA" id="ARBA00022759"/>
    </source>
</evidence>
<feature type="region of interest" description="Disordered" evidence="13">
    <location>
        <begin position="838"/>
        <end position="892"/>
    </location>
</feature>
<dbReference type="InterPro" id="IPR043358">
    <property type="entry name" value="GNL1-like"/>
</dbReference>
<dbReference type="InterPro" id="IPR006073">
    <property type="entry name" value="GTP-bd"/>
</dbReference>
<dbReference type="SUPFAM" id="SSF56672">
    <property type="entry name" value="DNA/RNA polymerases"/>
    <property type="match status" value="1"/>
</dbReference>
<comment type="subcellular location">
    <subcellularLocation>
        <location evidence="1">Cytoplasm</location>
    </subcellularLocation>
</comment>
<dbReference type="CDD" id="cd01647">
    <property type="entry name" value="RT_LTR"/>
    <property type="match status" value="1"/>
</dbReference>
<gene>
    <name evidence="17" type="ORF">FSP39_022517</name>
</gene>
<feature type="domain" description="Reverse transcriptase" evidence="15">
    <location>
        <begin position="309"/>
        <end position="488"/>
    </location>
</feature>
<evidence type="ECO:0000259" key="15">
    <source>
        <dbReference type="PROSITE" id="PS50878"/>
    </source>
</evidence>
<evidence type="ECO:0000256" key="1">
    <source>
        <dbReference type="ARBA" id="ARBA00004496"/>
    </source>
</evidence>
<evidence type="ECO:0000256" key="11">
    <source>
        <dbReference type="ARBA" id="ARBA00023134"/>
    </source>
</evidence>
<dbReference type="Gene3D" id="2.40.70.10">
    <property type="entry name" value="Acid Proteases"/>
    <property type="match status" value="1"/>
</dbReference>
<keyword evidence="9" id="KW-0378">Hydrolase</keyword>
<dbReference type="GO" id="GO:0005525">
    <property type="term" value="F:GTP binding"/>
    <property type="evidence" value="ECO:0007669"/>
    <property type="project" value="UniProtKB-KW"/>
</dbReference>
<keyword evidence="11" id="KW-0342">GTP-binding</keyword>
<dbReference type="GO" id="GO:0003964">
    <property type="term" value="F:RNA-directed DNA polymerase activity"/>
    <property type="evidence" value="ECO:0007669"/>
    <property type="project" value="UniProtKB-KW"/>
</dbReference>
<reference evidence="17" key="1">
    <citation type="submission" date="2019-08" db="EMBL/GenBank/DDBJ databases">
        <title>The improved chromosome-level genome for the pearl oyster Pinctada fucata martensii using PacBio sequencing and Hi-C.</title>
        <authorList>
            <person name="Zheng Z."/>
        </authorList>
    </citation>
    <scope>NUCLEOTIDE SEQUENCE</scope>
    <source>
        <strain evidence="17">ZZ-2019</strain>
        <tissue evidence="17">Adductor muscle</tissue>
    </source>
</reference>
<evidence type="ECO:0000256" key="4">
    <source>
        <dbReference type="ARBA" id="ARBA00022679"/>
    </source>
</evidence>
<dbReference type="PROSITE" id="PS51721">
    <property type="entry name" value="G_CP"/>
    <property type="match status" value="1"/>
</dbReference>
<dbReference type="InterPro" id="IPR027417">
    <property type="entry name" value="P-loop_NTPase"/>
</dbReference>
<keyword evidence="4" id="KW-0808">Transferase</keyword>
<feature type="compositionally biased region" description="Basic and acidic residues" evidence="13">
    <location>
        <begin position="844"/>
        <end position="861"/>
    </location>
</feature>
<feature type="compositionally biased region" description="Basic and acidic residues" evidence="13">
    <location>
        <begin position="754"/>
        <end position="764"/>
    </location>
</feature>
<evidence type="ECO:0000313" key="18">
    <source>
        <dbReference type="Proteomes" id="UP001186944"/>
    </source>
</evidence>
<dbReference type="FunFam" id="3.10.10.10:FF:000002">
    <property type="entry name" value="Retrovirus-related Pol polyprotein from transposon 17.6-like protein"/>
    <property type="match status" value="1"/>
</dbReference>
<dbReference type="GO" id="GO:0003924">
    <property type="term" value="F:GTPase activity"/>
    <property type="evidence" value="ECO:0007669"/>
    <property type="project" value="InterPro"/>
</dbReference>
<dbReference type="InterPro" id="IPR043128">
    <property type="entry name" value="Rev_trsase/Diguanyl_cyclase"/>
</dbReference>
<feature type="compositionally biased region" description="Low complexity" evidence="13">
    <location>
        <begin position="814"/>
        <end position="826"/>
    </location>
</feature>
<dbReference type="GO" id="GO:0005509">
    <property type="term" value="F:calcium ion binding"/>
    <property type="evidence" value="ECO:0007669"/>
    <property type="project" value="InterPro"/>
</dbReference>
<dbReference type="Gene3D" id="3.40.50.300">
    <property type="entry name" value="P-loop containing nucleotide triphosphate hydrolases"/>
    <property type="match status" value="2"/>
</dbReference>
<dbReference type="Pfam" id="PF01926">
    <property type="entry name" value="MMR_HSR1"/>
    <property type="match status" value="1"/>
</dbReference>
<keyword evidence="8" id="KW-0255">Endonuclease</keyword>
<dbReference type="InterPro" id="IPR030378">
    <property type="entry name" value="G_CP_dom"/>
</dbReference>
<feature type="compositionally biased region" description="Polar residues" evidence="13">
    <location>
        <begin position="1156"/>
        <end position="1176"/>
    </location>
</feature>
<dbReference type="PROSITE" id="PS50878">
    <property type="entry name" value="RT_POL"/>
    <property type="match status" value="1"/>
</dbReference>
<feature type="compositionally biased region" description="Basic and acidic residues" evidence="13">
    <location>
        <begin position="878"/>
        <end position="887"/>
    </location>
</feature>
<dbReference type="GO" id="GO:0006508">
    <property type="term" value="P:proteolysis"/>
    <property type="evidence" value="ECO:0007669"/>
    <property type="project" value="UniProtKB-KW"/>
</dbReference>
<dbReference type="GO" id="GO:0008233">
    <property type="term" value="F:peptidase activity"/>
    <property type="evidence" value="ECO:0007669"/>
    <property type="project" value="UniProtKB-KW"/>
</dbReference>
<dbReference type="PROSITE" id="PS50222">
    <property type="entry name" value="EF_HAND_2"/>
    <property type="match status" value="1"/>
</dbReference>
<keyword evidence="18" id="KW-1185">Reference proteome</keyword>
<protein>
    <recommendedName>
        <fullName evidence="12">Large subunit GTPase 1 homolog</fullName>
    </recommendedName>
</protein>
<keyword evidence="6" id="KW-0540">Nuclease</keyword>
<evidence type="ECO:0000256" key="12">
    <source>
        <dbReference type="ARBA" id="ARBA00040145"/>
    </source>
</evidence>
<evidence type="ECO:0000256" key="10">
    <source>
        <dbReference type="ARBA" id="ARBA00022918"/>
    </source>
</evidence>
<dbReference type="EMBL" id="VSWD01000004">
    <property type="protein sequence ID" value="KAK3105322.1"/>
    <property type="molecule type" value="Genomic_DNA"/>
</dbReference>
<evidence type="ECO:0000256" key="2">
    <source>
        <dbReference type="ARBA" id="ARBA00022490"/>
    </source>
</evidence>
<evidence type="ECO:0000313" key="17">
    <source>
        <dbReference type="EMBL" id="KAK3105322.1"/>
    </source>
</evidence>
<keyword evidence="2" id="KW-0963">Cytoplasm</keyword>